<comment type="similarity">
    <text evidence="1">Belongs to the SEC23/SEC24 family. SEC24 subfamily.</text>
</comment>
<evidence type="ECO:0000256" key="2">
    <source>
        <dbReference type="ARBA" id="ARBA00022448"/>
    </source>
</evidence>
<dbReference type="InterPro" id="IPR036180">
    <property type="entry name" value="Gelsolin-like_dom_sf"/>
</dbReference>
<dbReference type="InterPro" id="IPR036174">
    <property type="entry name" value="Znf_Sec23_Sec24_sf"/>
</dbReference>
<dbReference type="GO" id="GO:0006886">
    <property type="term" value="P:intracellular protein transport"/>
    <property type="evidence" value="ECO:0007669"/>
    <property type="project" value="InterPro"/>
</dbReference>
<dbReference type="GO" id="GO:0070971">
    <property type="term" value="C:endoplasmic reticulum exit site"/>
    <property type="evidence" value="ECO:0007669"/>
    <property type="project" value="TreeGrafter"/>
</dbReference>
<keyword evidence="2" id="KW-0813">Transport</keyword>
<reference evidence="10" key="1">
    <citation type="submission" date="2020-11" db="EMBL/GenBank/DDBJ databases">
        <authorList>
            <consortium name="DOE Joint Genome Institute"/>
            <person name="Ahrendt S."/>
            <person name="Riley R."/>
            <person name="Andreopoulos W."/>
            <person name="Labutti K."/>
            <person name="Pangilinan J."/>
            <person name="Ruiz-Duenas F.J."/>
            <person name="Barrasa J.M."/>
            <person name="Sanchez-Garcia M."/>
            <person name="Camarero S."/>
            <person name="Miyauchi S."/>
            <person name="Serrano A."/>
            <person name="Linde D."/>
            <person name="Babiker R."/>
            <person name="Drula E."/>
            <person name="Ayuso-Fernandez I."/>
            <person name="Pacheco R."/>
            <person name="Padilla G."/>
            <person name="Ferreira P."/>
            <person name="Barriuso J."/>
            <person name="Kellner H."/>
            <person name="Castanera R."/>
            <person name="Alfaro M."/>
            <person name="Ramirez L."/>
            <person name="Pisabarro A.G."/>
            <person name="Kuo A."/>
            <person name="Tritt A."/>
            <person name="Lipzen A."/>
            <person name="He G."/>
            <person name="Yan M."/>
            <person name="Ng V."/>
            <person name="Cullen D."/>
            <person name="Martin F."/>
            <person name="Rosso M.-N."/>
            <person name="Henrissat B."/>
            <person name="Hibbett D."/>
            <person name="Martinez A.T."/>
            <person name="Grigoriev I.V."/>
        </authorList>
    </citation>
    <scope>NUCLEOTIDE SEQUENCE</scope>
    <source>
        <strain evidence="10">CBS 506.95</strain>
    </source>
</reference>
<dbReference type="EMBL" id="MU157853">
    <property type="protein sequence ID" value="KAF9528445.1"/>
    <property type="molecule type" value="Genomic_DNA"/>
</dbReference>
<evidence type="ECO:0000256" key="4">
    <source>
        <dbReference type="SAM" id="MobiDB-lite"/>
    </source>
</evidence>
<dbReference type="GO" id="GO:0090110">
    <property type="term" value="P:COPII-coated vesicle cargo loading"/>
    <property type="evidence" value="ECO:0007669"/>
    <property type="project" value="TreeGrafter"/>
</dbReference>
<evidence type="ECO:0000259" key="5">
    <source>
        <dbReference type="Pfam" id="PF00626"/>
    </source>
</evidence>
<dbReference type="SUPFAM" id="SSF81995">
    <property type="entry name" value="beta-sandwich domain of Sec23/24"/>
    <property type="match status" value="1"/>
</dbReference>
<evidence type="ECO:0000259" key="9">
    <source>
        <dbReference type="Pfam" id="PF08033"/>
    </source>
</evidence>
<evidence type="ECO:0000256" key="3">
    <source>
        <dbReference type="ARBA" id="ARBA00022927"/>
    </source>
</evidence>
<dbReference type="Pfam" id="PF08033">
    <property type="entry name" value="Sec23_BS"/>
    <property type="match status" value="1"/>
</dbReference>
<dbReference type="SUPFAM" id="SSF81811">
    <property type="entry name" value="Helical domain of Sec23/24"/>
    <property type="match status" value="1"/>
</dbReference>
<dbReference type="SUPFAM" id="SSF82754">
    <property type="entry name" value="C-terminal, gelsolin-like domain of Sec23/24"/>
    <property type="match status" value="1"/>
</dbReference>
<evidence type="ECO:0000313" key="10">
    <source>
        <dbReference type="EMBL" id="KAF9528445.1"/>
    </source>
</evidence>
<feature type="domain" description="Gelsolin-like" evidence="5">
    <location>
        <begin position="704"/>
        <end position="776"/>
    </location>
</feature>
<dbReference type="Gene3D" id="2.30.30.380">
    <property type="entry name" value="Zn-finger domain of Sec23/24"/>
    <property type="match status" value="1"/>
</dbReference>
<dbReference type="AlphaFoldDB" id="A0A9P6EGC8"/>
<dbReference type="InterPro" id="IPR006895">
    <property type="entry name" value="Znf_Sec23_Sec24"/>
</dbReference>
<evidence type="ECO:0000259" key="6">
    <source>
        <dbReference type="Pfam" id="PF04810"/>
    </source>
</evidence>
<feature type="domain" description="Zinc finger Sec23/Sec24-type" evidence="6">
    <location>
        <begin position="126"/>
        <end position="164"/>
    </location>
</feature>
<name>A0A9P6EGC8_9AGAR</name>
<dbReference type="InterPro" id="IPR036465">
    <property type="entry name" value="vWFA_dom_sf"/>
</dbReference>
<keyword evidence="11" id="KW-1185">Reference proteome</keyword>
<dbReference type="InterPro" id="IPR050550">
    <property type="entry name" value="SEC23_SEC24_subfamily"/>
</dbReference>
<dbReference type="InterPro" id="IPR007123">
    <property type="entry name" value="Gelsolin-like_dom"/>
</dbReference>
<dbReference type="InterPro" id="IPR012990">
    <property type="entry name" value="Beta-sandwich_Sec23_24"/>
</dbReference>
<dbReference type="SUPFAM" id="SSF53300">
    <property type="entry name" value="vWA-like"/>
    <property type="match status" value="1"/>
</dbReference>
<dbReference type="Pfam" id="PF04815">
    <property type="entry name" value="Sec23_helical"/>
    <property type="match status" value="1"/>
</dbReference>
<dbReference type="PANTHER" id="PTHR13803:SF4">
    <property type="entry name" value="SECRETORY 24CD, ISOFORM C"/>
    <property type="match status" value="1"/>
</dbReference>
<sequence>MYTHSNHIPQPPHSAGANYKGLRPKIDYAQVPSPIDAIEHDRHTWETKFFMTLPGTHAPLCTSDFVAVDQGNSSPKFIRVSTWNMPNTHRLASDCHIPLAAIFQPFADLDPREEPVPVVDAGSAGPARCSHCRAYINPWCSWLAGGMRWKCNLCAHETEVSTEYFSHLDANFLRLDHLQRPELNKGTLDFEVTSSKEYWAQHPPERISKSYFSPTVAESGSREPQPLDYIFAFDVSTDSISSGFLLSACEALKIVLFGGTDASGTQLPPAIPQSCRVAIVTCDITIHFYDLSLDLNPMLVVSDLEEVFVPRKNGLLVDVVERRHSIESLLNSLPERFVTASYGQVALGSAVSSCLAALAGRGGHIVFFHSSLPTIGLGALPSTPPAEQSMYDTDKEPSLFKTRSSEWMAIAEECAEEGVGVSMFLAPNKFMDVASVGVVPTVTGGEMFWHPRFLDERDGPVLRTQLARLVSRTQGYNCMVKVRCSNGLRVKAHHGGFFQSSASELEFAQLSADATFSVELEHTKTLSPRENAFLQCAVLYTSVDGQRRVRVVNLALNVVELAGNVFQFADLESVVAHWAKQAMGVMSQHRSVITREEMTERCSSLLLGYRTQCAQTTKPSQLIIPEAFRALPAFVLALQKTKPLKASIVASDVRNFYLHRILSMTPRSLMYHLYPRMVALHDLDDQIALPKMVETENGPIEKVTMPACMRNSYFHMESNGVYLIDNEDIMVFWVGSSTSPQILNDLFGVDDITSINPRLNTLPVFSTTLSQQVHNILAHRFFLRGRPSKMLIARQNMDAAEIEFSDMLVEDQNNGAMSYMDYLAVVHKQISTVLNNGGSITGGTGIRGSPW</sequence>
<dbReference type="Pfam" id="PF04811">
    <property type="entry name" value="Sec23_trunk"/>
    <property type="match status" value="1"/>
</dbReference>
<dbReference type="Proteomes" id="UP000807306">
    <property type="component" value="Unassembled WGS sequence"/>
</dbReference>
<evidence type="ECO:0000313" key="11">
    <source>
        <dbReference type="Proteomes" id="UP000807306"/>
    </source>
</evidence>
<dbReference type="Gene3D" id="2.60.40.1670">
    <property type="entry name" value="beta-sandwich domain of Sec23/24"/>
    <property type="match status" value="1"/>
</dbReference>
<dbReference type="Gene3D" id="3.40.20.10">
    <property type="entry name" value="Severin"/>
    <property type="match status" value="1"/>
</dbReference>
<accession>A0A9P6EGC8</accession>
<feature type="domain" description="Sec23/Sec24 beta-sandwich" evidence="9">
    <location>
        <begin position="475"/>
        <end position="559"/>
    </location>
</feature>
<dbReference type="InterPro" id="IPR006900">
    <property type="entry name" value="Sec23/24_helical_dom"/>
</dbReference>
<feature type="domain" description="Sec23/Sec24 trunk" evidence="7">
    <location>
        <begin position="224"/>
        <end position="470"/>
    </location>
</feature>
<dbReference type="GO" id="GO:0008270">
    <property type="term" value="F:zinc ion binding"/>
    <property type="evidence" value="ECO:0007669"/>
    <property type="project" value="InterPro"/>
</dbReference>
<dbReference type="Pfam" id="PF04810">
    <property type="entry name" value="zf-Sec23_Sec24"/>
    <property type="match status" value="1"/>
</dbReference>
<dbReference type="SUPFAM" id="SSF82919">
    <property type="entry name" value="Zn-finger domain of Sec23/24"/>
    <property type="match status" value="1"/>
</dbReference>
<proteinExistence type="inferred from homology"/>
<feature type="domain" description="Sec23/Sec24 helical" evidence="8">
    <location>
        <begin position="570"/>
        <end position="670"/>
    </location>
</feature>
<dbReference type="InterPro" id="IPR036175">
    <property type="entry name" value="Sec23/24_helical_dom_sf"/>
</dbReference>
<evidence type="ECO:0000256" key="1">
    <source>
        <dbReference type="ARBA" id="ARBA00008334"/>
    </source>
</evidence>
<dbReference type="Pfam" id="PF00626">
    <property type="entry name" value="Gelsolin"/>
    <property type="match status" value="1"/>
</dbReference>
<gene>
    <name evidence="10" type="ORF">CPB83DRAFT_854630</name>
</gene>
<dbReference type="InterPro" id="IPR029006">
    <property type="entry name" value="ADF-H/Gelsolin-like_dom_sf"/>
</dbReference>
<dbReference type="PANTHER" id="PTHR13803">
    <property type="entry name" value="SEC24-RELATED PROTEIN"/>
    <property type="match status" value="1"/>
</dbReference>
<feature type="region of interest" description="Disordered" evidence="4">
    <location>
        <begin position="1"/>
        <end position="20"/>
    </location>
</feature>
<dbReference type="Gene3D" id="1.20.120.730">
    <property type="entry name" value="Sec23/Sec24 helical domain"/>
    <property type="match status" value="1"/>
</dbReference>
<dbReference type="OrthoDB" id="49016at2759"/>
<evidence type="ECO:0000259" key="8">
    <source>
        <dbReference type="Pfam" id="PF04815"/>
    </source>
</evidence>
<comment type="caution">
    <text evidence="10">The sequence shown here is derived from an EMBL/GenBank/DDBJ whole genome shotgun (WGS) entry which is preliminary data.</text>
</comment>
<dbReference type="InterPro" id="IPR006896">
    <property type="entry name" value="Sec23/24_trunk_dom"/>
</dbReference>
<dbReference type="GO" id="GO:0030127">
    <property type="term" value="C:COPII vesicle coat"/>
    <property type="evidence" value="ECO:0007669"/>
    <property type="project" value="InterPro"/>
</dbReference>
<evidence type="ECO:0000259" key="7">
    <source>
        <dbReference type="Pfam" id="PF04811"/>
    </source>
</evidence>
<keyword evidence="3" id="KW-0653">Protein transport</keyword>
<protein>
    <submittedName>
        <fullName evidence="10">Sec24-related protein</fullName>
    </submittedName>
</protein>
<dbReference type="GO" id="GO:0000149">
    <property type="term" value="F:SNARE binding"/>
    <property type="evidence" value="ECO:0007669"/>
    <property type="project" value="TreeGrafter"/>
</dbReference>
<dbReference type="Gene3D" id="3.40.50.410">
    <property type="entry name" value="von Willebrand factor, type A domain"/>
    <property type="match status" value="1"/>
</dbReference>
<organism evidence="10 11">
    <name type="scientific">Crepidotus variabilis</name>
    <dbReference type="NCBI Taxonomy" id="179855"/>
    <lineage>
        <taxon>Eukaryota</taxon>
        <taxon>Fungi</taxon>
        <taxon>Dikarya</taxon>
        <taxon>Basidiomycota</taxon>
        <taxon>Agaricomycotina</taxon>
        <taxon>Agaricomycetes</taxon>
        <taxon>Agaricomycetidae</taxon>
        <taxon>Agaricales</taxon>
        <taxon>Agaricineae</taxon>
        <taxon>Crepidotaceae</taxon>
        <taxon>Crepidotus</taxon>
    </lineage>
</organism>